<reference evidence="2" key="1">
    <citation type="submission" date="2024-07" db="EMBL/GenBank/DDBJ databases">
        <title>Complete genome sequence of Prevotella sp. YM-2024 GTC17254.</title>
        <authorList>
            <person name="Hayashi M."/>
            <person name="Muto Y."/>
            <person name="Tanaka K."/>
            <person name="Niwa H."/>
        </authorList>
    </citation>
    <scope>NUCLEOTIDE SEQUENCE</scope>
    <source>
        <strain evidence="2">GTC17254</strain>
    </source>
</reference>
<dbReference type="Gene3D" id="1.10.3680.10">
    <property type="entry name" value="TerB-like"/>
    <property type="match status" value="1"/>
</dbReference>
<sequence length="135" mass="14317">MSSGLLTISITIMTYNGKELAALIKLGIAMAQADGHVDKIEQIAIASELKNFGVNDANAPSLLAAAAIMNVSDAFGTVTAMDDEQKKYACGYLAAIMVADGEIADSEVKLWQLVCTLGSFPTMNISEALTFWTNH</sequence>
<protein>
    <recommendedName>
        <fullName evidence="1">Co-chaperone DjlA N-terminal domain-containing protein</fullName>
    </recommendedName>
</protein>
<dbReference type="EMBL" id="AP035786">
    <property type="protein sequence ID" value="BFO72625.1"/>
    <property type="molecule type" value="Genomic_DNA"/>
</dbReference>
<name>A0AB33ISH1_9BACT</name>
<dbReference type="CDD" id="cd07177">
    <property type="entry name" value="terB_like"/>
    <property type="match status" value="1"/>
</dbReference>
<dbReference type="AlphaFoldDB" id="A0AB33ISH1"/>
<dbReference type="Pfam" id="PF05099">
    <property type="entry name" value="TerB"/>
    <property type="match status" value="1"/>
</dbReference>
<dbReference type="SUPFAM" id="SSF158682">
    <property type="entry name" value="TerB-like"/>
    <property type="match status" value="1"/>
</dbReference>
<dbReference type="InterPro" id="IPR029024">
    <property type="entry name" value="TerB-like"/>
</dbReference>
<proteinExistence type="predicted"/>
<accession>A0AB33ISH1</accession>
<feature type="domain" description="Co-chaperone DjlA N-terminal" evidence="1">
    <location>
        <begin position="22"/>
        <end position="117"/>
    </location>
</feature>
<evidence type="ECO:0000313" key="2">
    <source>
        <dbReference type="EMBL" id="BFO72625.1"/>
    </source>
</evidence>
<evidence type="ECO:0000259" key="1">
    <source>
        <dbReference type="Pfam" id="PF05099"/>
    </source>
</evidence>
<organism evidence="2">
    <name type="scientific">Prevotella sp. GTC17254</name>
    <dbReference type="NCBI Taxonomy" id="3236794"/>
    <lineage>
        <taxon>Bacteria</taxon>
        <taxon>Pseudomonadati</taxon>
        <taxon>Bacteroidota</taxon>
        <taxon>Bacteroidia</taxon>
        <taxon>Bacteroidales</taxon>
        <taxon>Prevotellaceae</taxon>
        <taxon>Prevotella</taxon>
    </lineage>
</organism>
<dbReference type="InterPro" id="IPR007791">
    <property type="entry name" value="DjlA_N"/>
</dbReference>
<gene>
    <name evidence="2" type="ORF">GTC17254_02220</name>
</gene>